<dbReference type="EMBL" id="QEYD01000017">
    <property type="protein sequence ID" value="PWE26704.1"/>
    <property type="molecule type" value="Genomic_DNA"/>
</dbReference>
<protein>
    <submittedName>
        <fullName evidence="2">Uncharacterized protein</fullName>
    </submittedName>
</protein>
<comment type="caution">
    <text evidence="2">The sequence shown here is derived from an EMBL/GenBank/DDBJ whole genome shotgun (WGS) entry which is preliminary data.</text>
</comment>
<proteinExistence type="predicted"/>
<accession>A0A2U2C4H1</accession>
<dbReference type="OrthoDB" id="8450964at2"/>
<evidence type="ECO:0000313" key="2">
    <source>
        <dbReference type="EMBL" id="PWE26704.1"/>
    </source>
</evidence>
<name>A0A2U2C4H1_9RHOB</name>
<feature type="region of interest" description="Disordered" evidence="1">
    <location>
        <begin position="69"/>
        <end position="111"/>
    </location>
</feature>
<keyword evidence="3" id="KW-1185">Reference proteome</keyword>
<evidence type="ECO:0000313" key="3">
    <source>
        <dbReference type="Proteomes" id="UP000244940"/>
    </source>
</evidence>
<dbReference type="Proteomes" id="UP000244940">
    <property type="component" value="Unassembled WGS sequence"/>
</dbReference>
<gene>
    <name evidence="2" type="ORF">C4N9_20810</name>
</gene>
<reference evidence="2 3" key="1">
    <citation type="submission" date="2018-05" db="EMBL/GenBank/DDBJ databases">
        <title>Pararhodobacter marina sp. nov., isolated from deep-sea water of the Indian Ocean.</title>
        <authorList>
            <person name="Lai Q.Sr."/>
            <person name="Liu X."/>
            <person name="Shao Z."/>
        </authorList>
    </citation>
    <scope>NUCLEOTIDE SEQUENCE [LARGE SCALE GENOMIC DNA]</scope>
    <source>
        <strain evidence="2 3">CIC4N-9</strain>
    </source>
</reference>
<evidence type="ECO:0000256" key="1">
    <source>
        <dbReference type="SAM" id="MobiDB-lite"/>
    </source>
</evidence>
<sequence length="111" mass="12421">MARKPHRPIAGRTDRHVHVVHVCAHEGCERFGAFGFREPGHSADRRSTFTAWACAEHRAEVETRWQGWIDSRKARNPGSPRSPLRPDQELHGPAQAETGDHGVLEQGSLTL</sequence>
<dbReference type="AlphaFoldDB" id="A0A2U2C4H1"/>
<organism evidence="2 3">
    <name type="scientific">Pararhodobacter marinus</name>
    <dbReference type="NCBI Taxonomy" id="2184063"/>
    <lineage>
        <taxon>Bacteria</taxon>
        <taxon>Pseudomonadati</taxon>
        <taxon>Pseudomonadota</taxon>
        <taxon>Alphaproteobacteria</taxon>
        <taxon>Rhodobacterales</taxon>
        <taxon>Paracoccaceae</taxon>
        <taxon>Pararhodobacter</taxon>
    </lineage>
</organism>